<comment type="caution">
    <text evidence="2">The sequence shown here is derived from an EMBL/GenBank/DDBJ whole genome shotgun (WGS) entry which is preliminary data.</text>
</comment>
<dbReference type="PANTHER" id="PTHR36966:SF1">
    <property type="entry name" value="REP-ASSOCIATED TYROSINE TRANSPOSASE"/>
    <property type="match status" value="1"/>
</dbReference>
<dbReference type="NCBIfam" id="NF047646">
    <property type="entry name" value="REP_Tyr_transpos"/>
    <property type="match status" value="1"/>
</dbReference>
<feature type="domain" description="Transposase IS200-like" evidence="1">
    <location>
        <begin position="17"/>
        <end position="131"/>
    </location>
</feature>
<dbReference type="InterPro" id="IPR002686">
    <property type="entry name" value="Transposase_17"/>
</dbReference>
<accession>A0A0N8R4M5</accession>
<name>A0A0N8R4M5_PSESX</name>
<dbReference type="Pfam" id="PF01797">
    <property type="entry name" value="Y1_Tnp"/>
    <property type="match status" value="1"/>
</dbReference>
<dbReference type="Gene3D" id="3.30.70.1290">
    <property type="entry name" value="Transposase IS200-like"/>
    <property type="match status" value="1"/>
</dbReference>
<sequence>MHVYSASKRLRTGRYSAIGQIYMVTSVTRGREPVFADVRLGRLLVRELRRCEEQELVKSLAWVVMPDHFHWLFELKKNDLPMLIQQLKARSSIAIGKIRAHPDTLWQSGYHDQAVRNEQDMVGLARYIVANPLRAGLVKKIGDYPLWDAVWV</sequence>
<gene>
    <name evidence="2" type="ORF">ALO79_03015</name>
</gene>
<evidence type="ECO:0000313" key="2">
    <source>
        <dbReference type="EMBL" id="KPW92806.1"/>
    </source>
</evidence>
<dbReference type="RefSeq" id="WP_002555946.1">
    <property type="nucleotide sequence ID" value="NZ_LIIH01000195.1"/>
</dbReference>
<dbReference type="GO" id="GO:0043565">
    <property type="term" value="F:sequence-specific DNA binding"/>
    <property type="evidence" value="ECO:0007669"/>
    <property type="project" value="TreeGrafter"/>
</dbReference>
<dbReference type="SMART" id="SM01321">
    <property type="entry name" value="Y1_Tnp"/>
    <property type="match status" value="1"/>
</dbReference>
<evidence type="ECO:0000313" key="3">
    <source>
        <dbReference type="Proteomes" id="UP000050381"/>
    </source>
</evidence>
<dbReference type="InterPro" id="IPR036515">
    <property type="entry name" value="Transposase_17_sf"/>
</dbReference>
<reference evidence="2 3" key="1">
    <citation type="submission" date="2015-09" db="EMBL/GenBank/DDBJ databases">
        <title>Genome announcement of multiple Pseudomonas syringae strains.</title>
        <authorList>
            <person name="Thakur S."/>
            <person name="Wang P.W."/>
            <person name="Gong Y."/>
            <person name="Weir B.S."/>
            <person name="Guttman D.S."/>
        </authorList>
    </citation>
    <scope>NUCLEOTIDE SEQUENCE [LARGE SCALE GENOMIC DNA]</scope>
    <source>
        <strain evidence="2 3">ICMP9419</strain>
    </source>
</reference>
<dbReference type="Proteomes" id="UP000050381">
    <property type="component" value="Unassembled WGS sequence"/>
</dbReference>
<evidence type="ECO:0000259" key="1">
    <source>
        <dbReference type="SMART" id="SM01321"/>
    </source>
</evidence>
<dbReference type="SUPFAM" id="SSF143422">
    <property type="entry name" value="Transposase IS200-like"/>
    <property type="match status" value="1"/>
</dbReference>
<protein>
    <submittedName>
        <fullName evidence="2">Transposase</fullName>
    </submittedName>
</protein>
<dbReference type="GO" id="GO:0004803">
    <property type="term" value="F:transposase activity"/>
    <property type="evidence" value="ECO:0007669"/>
    <property type="project" value="InterPro"/>
</dbReference>
<dbReference type="PATRIC" id="fig|264450.4.peg.3651"/>
<dbReference type="GO" id="GO:0006313">
    <property type="term" value="P:DNA transposition"/>
    <property type="evidence" value="ECO:0007669"/>
    <property type="project" value="InterPro"/>
</dbReference>
<dbReference type="EMBL" id="LJQD01000383">
    <property type="protein sequence ID" value="KPW92806.1"/>
    <property type="molecule type" value="Genomic_DNA"/>
</dbReference>
<dbReference type="PANTHER" id="PTHR36966">
    <property type="entry name" value="REP-ASSOCIATED TYROSINE TRANSPOSASE"/>
    <property type="match status" value="1"/>
</dbReference>
<organism evidence="2 3">
    <name type="scientific">Pseudomonas syringae pv. castaneae</name>
    <dbReference type="NCBI Taxonomy" id="264450"/>
    <lineage>
        <taxon>Bacteria</taxon>
        <taxon>Pseudomonadati</taxon>
        <taxon>Pseudomonadota</taxon>
        <taxon>Gammaproteobacteria</taxon>
        <taxon>Pseudomonadales</taxon>
        <taxon>Pseudomonadaceae</taxon>
        <taxon>Pseudomonas</taxon>
        <taxon>Pseudomonas syringae</taxon>
    </lineage>
</organism>
<dbReference type="InterPro" id="IPR052715">
    <property type="entry name" value="RAYT_transposase"/>
</dbReference>
<proteinExistence type="predicted"/>
<dbReference type="AlphaFoldDB" id="A0A0N8R4M5"/>